<comment type="caution">
    <text evidence="9">The sequence shown here is derived from an EMBL/GenBank/DDBJ whole genome shotgun (WGS) entry which is preliminary data.</text>
</comment>
<dbReference type="AlphaFoldDB" id="A0A367W800"/>
<protein>
    <recommendedName>
        <fullName evidence="8">Cytochrome c domain-containing protein</fullName>
    </recommendedName>
</protein>
<keyword evidence="5 6" id="KW-0408">Iron</keyword>
<evidence type="ECO:0000259" key="8">
    <source>
        <dbReference type="PROSITE" id="PS51007"/>
    </source>
</evidence>
<evidence type="ECO:0000256" key="3">
    <source>
        <dbReference type="ARBA" id="ARBA00022723"/>
    </source>
</evidence>
<feature type="domain" description="Cytochrome c" evidence="8">
    <location>
        <begin position="183"/>
        <end position="271"/>
    </location>
</feature>
<evidence type="ECO:0000256" key="5">
    <source>
        <dbReference type="ARBA" id="ARBA00023004"/>
    </source>
</evidence>
<keyword evidence="7" id="KW-0732">Signal</keyword>
<evidence type="ECO:0000256" key="7">
    <source>
        <dbReference type="SAM" id="SignalP"/>
    </source>
</evidence>
<dbReference type="SUPFAM" id="SSF46626">
    <property type="entry name" value="Cytochrome c"/>
    <property type="match status" value="1"/>
</dbReference>
<gene>
    <name evidence="9" type="ORF">TH19_08995</name>
</gene>
<keyword evidence="3 6" id="KW-0479">Metal-binding</keyword>
<dbReference type="Pfam" id="PF00034">
    <property type="entry name" value="Cytochrom_C"/>
    <property type="match status" value="1"/>
</dbReference>
<dbReference type="InterPro" id="IPR009056">
    <property type="entry name" value="Cyt_c-like_dom"/>
</dbReference>
<evidence type="ECO:0000256" key="6">
    <source>
        <dbReference type="PROSITE-ProRule" id="PRU00433"/>
    </source>
</evidence>
<dbReference type="EMBL" id="JPWF01000005">
    <property type="protein sequence ID" value="RCK37399.1"/>
    <property type="molecule type" value="Genomic_DNA"/>
</dbReference>
<sequence>MKSYGKHALWVLLCLFLPVTAQAAELQLTSPSGVVSVYQTDELLSHPQARDIVVANDGGYGQDMTYRAVPLAAVIGDASAVDDQTGLEVIALDGFVANIPVPLVLRDRDEGAQAWLAIEPEASPWPNLPGKNVSAGPFSVVWIDGPASNIRSEQWPYQVAKIGYAEFPTARWPQLALAEDATENAKHGKTIFIDQCFACHRMNGAGITELGPDLNLPMNPVEYFMPDALFMLIRDPATVRHWPEMQMHGFTDDQLSDGEIHDVIAYLTAMASR</sequence>
<organism evidence="9 10">
    <name type="scientific">Thalassospira profundimaris</name>
    <dbReference type="NCBI Taxonomy" id="502049"/>
    <lineage>
        <taxon>Bacteria</taxon>
        <taxon>Pseudomonadati</taxon>
        <taxon>Pseudomonadota</taxon>
        <taxon>Alphaproteobacteria</taxon>
        <taxon>Rhodospirillales</taxon>
        <taxon>Thalassospiraceae</taxon>
        <taxon>Thalassospira</taxon>
    </lineage>
</organism>
<evidence type="ECO:0000313" key="9">
    <source>
        <dbReference type="EMBL" id="RCK37399.1"/>
    </source>
</evidence>
<dbReference type="InterPro" id="IPR051811">
    <property type="entry name" value="Cytochrome_c550/c551-like"/>
</dbReference>
<feature type="signal peptide" evidence="7">
    <location>
        <begin position="1"/>
        <end position="23"/>
    </location>
</feature>
<dbReference type="RefSeq" id="WP_181846366.1">
    <property type="nucleotide sequence ID" value="NZ_JPWF01000005.1"/>
</dbReference>
<dbReference type="PROSITE" id="PS51007">
    <property type="entry name" value="CYTC"/>
    <property type="match status" value="1"/>
</dbReference>
<keyword evidence="1" id="KW-0813">Transport</keyword>
<keyword evidence="4" id="KW-0249">Electron transport</keyword>
<dbReference type="Proteomes" id="UP000253226">
    <property type="component" value="Unassembled WGS sequence"/>
</dbReference>
<evidence type="ECO:0000256" key="1">
    <source>
        <dbReference type="ARBA" id="ARBA00022448"/>
    </source>
</evidence>
<dbReference type="Gene3D" id="1.10.760.10">
    <property type="entry name" value="Cytochrome c-like domain"/>
    <property type="match status" value="1"/>
</dbReference>
<accession>A0A367W800</accession>
<evidence type="ECO:0000256" key="2">
    <source>
        <dbReference type="ARBA" id="ARBA00022617"/>
    </source>
</evidence>
<dbReference type="GO" id="GO:0046872">
    <property type="term" value="F:metal ion binding"/>
    <property type="evidence" value="ECO:0007669"/>
    <property type="project" value="UniProtKB-KW"/>
</dbReference>
<keyword evidence="2 6" id="KW-0349">Heme</keyword>
<reference evidence="9 10" key="1">
    <citation type="submission" date="2014-07" db="EMBL/GenBank/DDBJ databases">
        <title>Draft genome sequence of Thalassospira profundimaris 35.</title>
        <authorList>
            <person name="Lai Q."/>
            <person name="Shao Z."/>
        </authorList>
    </citation>
    <scope>NUCLEOTIDE SEQUENCE [LARGE SCALE GENOMIC DNA]</scope>
    <source>
        <strain evidence="9 10">35</strain>
    </source>
</reference>
<feature type="chain" id="PRO_5017041295" description="Cytochrome c domain-containing protein" evidence="7">
    <location>
        <begin position="24"/>
        <end position="273"/>
    </location>
</feature>
<dbReference type="InterPro" id="IPR036909">
    <property type="entry name" value="Cyt_c-like_dom_sf"/>
</dbReference>
<name>A0A367W800_9PROT</name>
<dbReference type="GO" id="GO:0009055">
    <property type="term" value="F:electron transfer activity"/>
    <property type="evidence" value="ECO:0007669"/>
    <property type="project" value="InterPro"/>
</dbReference>
<proteinExistence type="predicted"/>
<dbReference type="GO" id="GO:0020037">
    <property type="term" value="F:heme binding"/>
    <property type="evidence" value="ECO:0007669"/>
    <property type="project" value="InterPro"/>
</dbReference>
<dbReference type="PANTHER" id="PTHR37823:SF1">
    <property type="entry name" value="CYTOCHROME C-553-LIKE"/>
    <property type="match status" value="1"/>
</dbReference>
<evidence type="ECO:0000313" key="10">
    <source>
        <dbReference type="Proteomes" id="UP000253226"/>
    </source>
</evidence>
<evidence type="ECO:0000256" key="4">
    <source>
        <dbReference type="ARBA" id="ARBA00022982"/>
    </source>
</evidence>
<dbReference type="PANTHER" id="PTHR37823">
    <property type="entry name" value="CYTOCHROME C-553-LIKE"/>
    <property type="match status" value="1"/>
</dbReference>